<dbReference type="OrthoDB" id="272077at2759"/>
<comment type="caution">
    <text evidence="3">The sequence shown here is derived from an EMBL/GenBank/DDBJ whole genome shotgun (WGS) entry which is preliminary data.</text>
</comment>
<dbReference type="EMBL" id="BLAL01000016">
    <property type="protein sequence ID" value="GES75567.1"/>
    <property type="molecule type" value="Genomic_DNA"/>
</dbReference>
<dbReference type="PANTHER" id="PTHR46430:SF2">
    <property type="entry name" value="CHITIN SYNTHASE REGULATORY FACTOR 4"/>
    <property type="match status" value="1"/>
</dbReference>
<feature type="compositionally biased region" description="Polar residues" evidence="2">
    <location>
        <begin position="420"/>
        <end position="433"/>
    </location>
</feature>
<dbReference type="PANTHER" id="PTHR46430">
    <property type="entry name" value="PROTEIN SKT5-RELATED"/>
    <property type="match status" value="1"/>
</dbReference>
<evidence type="ECO:0000313" key="4">
    <source>
        <dbReference type="Proteomes" id="UP000615446"/>
    </source>
</evidence>
<accession>A0A8H3KTF5</accession>
<dbReference type="Proteomes" id="UP000615446">
    <property type="component" value="Unassembled WGS sequence"/>
</dbReference>
<evidence type="ECO:0000256" key="1">
    <source>
        <dbReference type="ARBA" id="ARBA00022737"/>
    </source>
</evidence>
<name>A0A8H3KTF5_9GLOM</name>
<feature type="compositionally biased region" description="Polar residues" evidence="2">
    <location>
        <begin position="69"/>
        <end position="88"/>
    </location>
</feature>
<feature type="compositionally biased region" description="Low complexity" evidence="2">
    <location>
        <begin position="254"/>
        <end position="286"/>
    </location>
</feature>
<dbReference type="AlphaFoldDB" id="A0A8H3KTF5"/>
<feature type="compositionally biased region" description="Polar residues" evidence="2">
    <location>
        <begin position="51"/>
        <end position="62"/>
    </location>
</feature>
<dbReference type="InterPro" id="IPR011990">
    <property type="entry name" value="TPR-like_helical_dom_sf"/>
</dbReference>
<feature type="compositionally biased region" description="Basic and acidic residues" evidence="2">
    <location>
        <begin position="821"/>
        <end position="846"/>
    </location>
</feature>
<dbReference type="SUPFAM" id="SSF81901">
    <property type="entry name" value="HCP-like"/>
    <property type="match status" value="2"/>
</dbReference>
<evidence type="ECO:0000256" key="2">
    <source>
        <dbReference type="SAM" id="MobiDB-lite"/>
    </source>
</evidence>
<protein>
    <submittedName>
        <fullName evidence="3">Chitin synthase activator (Chs3), putative</fullName>
    </submittedName>
</protein>
<feature type="region of interest" description="Disordered" evidence="2">
    <location>
        <begin position="814"/>
        <end position="846"/>
    </location>
</feature>
<proteinExistence type="predicted"/>
<keyword evidence="1" id="KW-0677">Repeat</keyword>
<sequence length="846" mass="95679">MAENQNTYNSSSDGNDTRNPRPNLPRTRSVVGPRPLPSGPNYPKDSRDGSYQHQRQHSTSSIPEYYSVPPQNSNPQNIVTPGQPTIDTPDQPFPPLVSPKPQKPMPTVTNDIANALETQYPESLNGYDVQPSDTPKSWYKGDDVKLNLASDQDHNFPLQSNAESQSNIMKEIQTQPFHDNLINSNNHKFHNTNNQYQYSNSPQQQQQQQMYYQNFSSQQQQNYNNFKQQYQNEQYQATPSNVNLQSERNFYTHPIHQQSPQSSPPSSIHSTPRQSFSQSVNSFQQNKYQARNSQEIVQGQYMQKQQTSYQMAQNYGISSPVSISSTGYGPGRLYDKNNQAGTESSHQMSSTSQISTSPKPYPSDPSQMSYNDNSSPRSSMQSAQDQFSLAEYHSQRSSPPIGFPRQPSPGITIGPDGTPIPSSLSGANRGNWGQRTPTPERRPQPNTNIRLLIDDNIARRMTMTSVTLANDEKALQKYRDAAKKTNDPNVQVDYAKFLINMIECHDTSSANKNNEQINHQEKYNKLVEEASYWINLLAKKDNAEAMYIKGTWYEYGKFGQETKHDKAFRLYLSASKHDNPKAIYKVAEHYENNKDTKRALQFYKKAASQGDVSALYRLSLVYLLGELKTEPDYSQALIYLKSAAAKANEECPDGAYVYGMILAKEWDKVLIPDQVVAPDDHEAKEYIQKAANLGHVKALYKMGHCYEYANLGCQFDPILSVSYYKRAAEKGDAEADMALSKWYLCGAEGYFDQNEALAYEHAERAAITGLAAAEFAMGYFHEVGIHVPVNSTQANLWYTKAAENGNEDAKQRLASGSTITRQDHEQNQNKLKYERNEKDNKDCIIQ</sequence>
<feature type="region of interest" description="Disordered" evidence="2">
    <location>
        <begin position="180"/>
        <end position="210"/>
    </location>
</feature>
<feature type="compositionally biased region" description="Low complexity" evidence="2">
    <location>
        <begin position="183"/>
        <end position="210"/>
    </location>
</feature>
<feature type="region of interest" description="Disordered" evidence="2">
    <location>
        <begin position="1"/>
        <end position="98"/>
    </location>
</feature>
<evidence type="ECO:0000313" key="3">
    <source>
        <dbReference type="EMBL" id="GES75567.1"/>
    </source>
</evidence>
<dbReference type="InterPro" id="IPR006597">
    <property type="entry name" value="Sel1-like"/>
</dbReference>
<gene>
    <name evidence="3" type="ORF">RCL2_000299600</name>
</gene>
<feature type="region of interest" description="Disordered" evidence="2">
    <location>
        <begin position="328"/>
        <end position="449"/>
    </location>
</feature>
<dbReference type="Pfam" id="PF08238">
    <property type="entry name" value="Sel1"/>
    <property type="match status" value="7"/>
</dbReference>
<feature type="compositionally biased region" description="Polar residues" evidence="2">
    <location>
        <begin position="1"/>
        <end position="14"/>
    </location>
</feature>
<feature type="compositionally biased region" description="Low complexity" evidence="2">
    <location>
        <begin position="344"/>
        <end position="357"/>
    </location>
</feature>
<dbReference type="InterPro" id="IPR051726">
    <property type="entry name" value="Chitin_Synth_Reg"/>
</dbReference>
<organism evidence="3 4">
    <name type="scientific">Rhizophagus clarus</name>
    <dbReference type="NCBI Taxonomy" id="94130"/>
    <lineage>
        <taxon>Eukaryota</taxon>
        <taxon>Fungi</taxon>
        <taxon>Fungi incertae sedis</taxon>
        <taxon>Mucoromycota</taxon>
        <taxon>Glomeromycotina</taxon>
        <taxon>Glomeromycetes</taxon>
        <taxon>Glomerales</taxon>
        <taxon>Glomeraceae</taxon>
        <taxon>Rhizophagus</taxon>
    </lineage>
</organism>
<feature type="compositionally biased region" description="Polar residues" evidence="2">
    <location>
        <begin position="364"/>
        <end position="387"/>
    </location>
</feature>
<feature type="region of interest" description="Disordered" evidence="2">
    <location>
        <begin position="254"/>
        <end position="290"/>
    </location>
</feature>
<dbReference type="Gene3D" id="1.25.40.10">
    <property type="entry name" value="Tetratricopeptide repeat domain"/>
    <property type="match status" value="2"/>
</dbReference>
<reference evidence="3" key="1">
    <citation type="submission" date="2019-10" db="EMBL/GenBank/DDBJ databases">
        <title>Conservation and host-specific expression of non-tandemly repeated heterogenous ribosome RNA gene in arbuscular mycorrhizal fungi.</title>
        <authorList>
            <person name="Maeda T."/>
            <person name="Kobayashi Y."/>
            <person name="Nakagawa T."/>
            <person name="Ezawa T."/>
            <person name="Yamaguchi K."/>
            <person name="Bino T."/>
            <person name="Nishimoto Y."/>
            <person name="Shigenobu S."/>
            <person name="Kawaguchi M."/>
        </authorList>
    </citation>
    <scope>NUCLEOTIDE SEQUENCE</scope>
    <source>
        <strain evidence="3">HR1</strain>
    </source>
</reference>
<dbReference type="SMART" id="SM00671">
    <property type="entry name" value="SEL1"/>
    <property type="match status" value="7"/>
</dbReference>